<gene>
    <name evidence="1" type="primary">Esthiorhiza.2_1_4</name>
</gene>
<dbReference type="EMBL" id="BK013388">
    <property type="protein sequence ID" value="DAD49949.1"/>
    <property type="molecule type" value="Genomic_RNA"/>
</dbReference>
<accession>A0A8S5KY28</accession>
<protein>
    <submittedName>
        <fullName evidence="1">Uncharacterized protein</fullName>
    </submittedName>
</protein>
<evidence type="ECO:0000313" key="1">
    <source>
        <dbReference type="EMBL" id="DAD49949.1"/>
    </source>
</evidence>
<dbReference type="Proteomes" id="UP000676611">
    <property type="component" value="Segment"/>
</dbReference>
<organism evidence="1 2">
    <name type="scientific">ssRNA phage Esthiorhiza.2_1</name>
    <dbReference type="NCBI Taxonomy" id="2786025"/>
    <lineage>
        <taxon>Viruses</taxon>
        <taxon>Riboviria</taxon>
        <taxon>Orthornavirae</taxon>
        <taxon>Lenarviricota</taxon>
        <taxon>Leviviricetes</taxon>
        <taxon>Timlovirales</taxon>
        <taxon>Steitzviridae</taxon>
        <taxon>Hodnevirus</taxon>
        <taxon>Hodnevirus neotellurihabitans</taxon>
        <taxon>Gredihovirus neotellurihabitans</taxon>
    </lineage>
</organism>
<dbReference type="KEGG" id="vg:80401442"/>
<evidence type="ECO:0000313" key="2">
    <source>
        <dbReference type="Proteomes" id="UP000676611"/>
    </source>
</evidence>
<proteinExistence type="predicted"/>
<dbReference type="RefSeq" id="YP_010771742.1">
    <property type="nucleotide sequence ID" value="NC_074631.1"/>
</dbReference>
<dbReference type="GeneID" id="80401442"/>
<sequence>MYRRSYGDLSPALREAFEVCRLANAKWCSNPDHGTRYLPNRLADEYVVIHDIVADRYLEVSELRDN</sequence>
<name>A0A8S5KY28_9VIRU</name>
<keyword evidence="2" id="KW-1185">Reference proteome</keyword>
<reference evidence="1" key="1">
    <citation type="submission" date="2020-09" db="EMBL/GenBank/DDBJ databases">
        <title>Leviviricetes taxonomy.</title>
        <authorList>
            <person name="Stockdale S.R."/>
            <person name="Callanan J."/>
            <person name="Adriaenssens E.M."/>
            <person name="Kuhn J.H."/>
            <person name="Rumnieks J."/>
            <person name="Shkoporov A."/>
            <person name="Draper L.A."/>
            <person name="Ross P."/>
            <person name="Hill C."/>
        </authorList>
    </citation>
    <scope>NUCLEOTIDE SEQUENCE</scope>
</reference>